<evidence type="ECO:0000256" key="1">
    <source>
        <dbReference type="ARBA" id="ARBA00004370"/>
    </source>
</evidence>
<dbReference type="EC" id="3.4.21.89" evidence="5"/>
<proteinExistence type="predicted"/>
<dbReference type="NCBIfam" id="TIGR02228">
    <property type="entry name" value="sigpep_I_arch"/>
    <property type="match status" value="1"/>
</dbReference>
<dbReference type="GO" id="GO:0016020">
    <property type="term" value="C:membrane"/>
    <property type="evidence" value="ECO:0007669"/>
    <property type="project" value="UniProtKB-SubCell"/>
</dbReference>
<comment type="subcellular location">
    <subcellularLocation>
        <location evidence="1">Membrane</location>
    </subcellularLocation>
</comment>
<protein>
    <recommendedName>
        <fullName evidence="5">Signal peptidase I</fullName>
        <ecNumber evidence="5">3.4.21.89</ecNumber>
    </recommendedName>
</protein>
<evidence type="ECO:0000256" key="3">
    <source>
        <dbReference type="ARBA" id="ARBA00022989"/>
    </source>
</evidence>
<dbReference type="Proteomes" id="UP000230027">
    <property type="component" value="Unassembled WGS sequence"/>
</dbReference>
<feature type="transmembrane region" description="Helical" evidence="6">
    <location>
        <begin position="143"/>
        <end position="161"/>
    </location>
</feature>
<sequence length="172" mass="19644">MKSAFFLTFRNSIFYPFFLLFFALNVFFTIFFSKGLWGKFKIFTNISNSMSPTIVQGDLIMTKKSSVNSYLKGDIISFYSDRFEPNGIITHRIIGVENKLLTTKGDSNAVSDVQRVNPNLIVGKVISIIPYLGYWVMSMNSVGGKVFFLIMPMIVIVYSEIKVIEKYSKSLY</sequence>
<dbReference type="PANTHER" id="PTHR10806:SF6">
    <property type="entry name" value="SIGNAL PEPTIDASE COMPLEX CATALYTIC SUBUNIT SEC11"/>
    <property type="match status" value="1"/>
</dbReference>
<evidence type="ECO:0000256" key="4">
    <source>
        <dbReference type="ARBA" id="ARBA00023136"/>
    </source>
</evidence>
<feature type="domain" description="Peptidase S26" evidence="7">
    <location>
        <begin position="30"/>
        <end position="98"/>
    </location>
</feature>
<comment type="caution">
    <text evidence="8">The sequence shown here is derived from an EMBL/GenBank/DDBJ whole genome shotgun (WGS) entry which is preliminary data.</text>
</comment>
<organism evidence="8 9">
    <name type="scientific">Candidatus Roizmanbacteria bacterium CG_4_10_14_0_2_um_filter_36_9</name>
    <dbReference type="NCBI Taxonomy" id="1974823"/>
    <lineage>
        <taxon>Bacteria</taxon>
        <taxon>Candidatus Roizmaniibacteriota</taxon>
    </lineage>
</organism>
<keyword evidence="3 6" id="KW-1133">Transmembrane helix</keyword>
<reference evidence="9" key="1">
    <citation type="submission" date="2017-09" db="EMBL/GenBank/DDBJ databases">
        <title>Depth-based differentiation of microbial function through sediment-hosted aquifers and enrichment of novel symbionts in the deep terrestrial subsurface.</title>
        <authorList>
            <person name="Probst A.J."/>
            <person name="Ladd B."/>
            <person name="Jarett J.K."/>
            <person name="Geller-Mcgrath D.E."/>
            <person name="Sieber C.M.K."/>
            <person name="Emerson J.B."/>
            <person name="Anantharaman K."/>
            <person name="Thomas B.C."/>
            <person name="Malmstrom R."/>
            <person name="Stieglmeier M."/>
            <person name="Klingl A."/>
            <person name="Woyke T."/>
            <person name="Ryan C.M."/>
            <person name="Banfield J.F."/>
        </authorList>
    </citation>
    <scope>NUCLEOTIDE SEQUENCE [LARGE SCALE GENOMIC DNA]</scope>
</reference>
<evidence type="ECO:0000259" key="7">
    <source>
        <dbReference type="Pfam" id="PF10502"/>
    </source>
</evidence>
<feature type="transmembrane region" description="Helical" evidence="6">
    <location>
        <begin position="12"/>
        <end position="32"/>
    </location>
</feature>
<keyword evidence="2 6" id="KW-0812">Transmembrane</keyword>
<dbReference type="GO" id="GO:0006465">
    <property type="term" value="P:signal peptide processing"/>
    <property type="evidence" value="ECO:0007669"/>
    <property type="project" value="UniProtKB-UniRule"/>
</dbReference>
<dbReference type="InterPro" id="IPR036286">
    <property type="entry name" value="LexA/Signal_pep-like_sf"/>
</dbReference>
<dbReference type="PANTHER" id="PTHR10806">
    <property type="entry name" value="SIGNAL PEPTIDASE COMPLEX CATALYTIC SUBUNIT SEC11"/>
    <property type="match status" value="1"/>
</dbReference>
<evidence type="ECO:0000256" key="6">
    <source>
        <dbReference type="SAM" id="Phobius"/>
    </source>
</evidence>
<accession>A0A2M7U457</accession>
<name>A0A2M7U457_9BACT</name>
<dbReference type="GO" id="GO:0009003">
    <property type="term" value="F:signal peptidase activity"/>
    <property type="evidence" value="ECO:0007669"/>
    <property type="project" value="UniProtKB-EC"/>
</dbReference>
<evidence type="ECO:0000256" key="5">
    <source>
        <dbReference type="NCBIfam" id="TIGR02228"/>
    </source>
</evidence>
<evidence type="ECO:0000256" key="2">
    <source>
        <dbReference type="ARBA" id="ARBA00022692"/>
    </source>
</evidence>
<dbReference type="InterPro" id="IPR001733">
    <property type="entry name" value="Peptidase_S26B"/>
</dbReference>
<dbReference type="AlphaFoldDB" id="A0A2M7U457"/>
<evidence type="ECO:0000313" key="9">
    <source>
        <dbReference type="Proteomes" id="UP000230027"/>
    </source>
</evidence>
<dbReference type="Pfam" id="PF10502">
    <property type="entry name" value="Peptidase_S26"/>
    <property type="match status" value="1"/>
</dbReference>
<dbReference type="EMBL" id="PFOD01000050">
    <property type="protein sequence ID" value="PIZ65396.1"/>
    <property type="molecule type" value="Genomic_DNA"/>
</dbReference>
<dbReference type="InterPro" id="IPR019533">
    <property type="entry name" value="Peptidase_S26"/>
</dbReference>
<keyword evidence="4 6" id="KW-0472">Membrane</keyword>
<evidence type="ECO:0000313" key="8">
    <source>
        <dbReference type="EMBL" id="PIZ65396.1"/>
    </source>
</evidence>
<dbReference type="SUPFAM" id="SSF51306">
    <property type="entry name" value="LexA/Signal peptidase"/>
    <property type="match status" value="1"/>
</dbReference>
<dbReference type="CDD" id="cd06530">
    <property type="entry name" value="S26_SPase_I"/>
    <property type="match status" value="1"/>
</dbReference>
<dbReference type="Gene3D" id="2.10.109.10">
    <property type="entry name" value="Umud Fragment, subunit A"/>
    <property type="match status" value="1"/>
</dbReference>
<gene>
    <name evidence="8" type="ORF">COY14_02470</name>
</gene>
<dbReference type="GO" id="GO:0004252">
    <property type="term" value="F:serine-type endopeptidase activity"/>
    <property type="evidence" value="ECO:0007669"/>
    <property type="project" value="UniProtKB-UniRule"/>
</dbReference>